<proteinExistence type="predicted"/>
<evidence type="ECO:0000313" key="2">
    <source>
        <dbReference type="EMBL" id="CAK9018894.1"/>
    </source>
</evidence>
<keyword evidence="3" id="KW-1185">Reference proteome</keyword>
<evidence type="ECO:0000256" key="1">
    <source>
        <dbReference type="SAM" id="MobiDB-lite"/>
    </source>
</evidence>
<gene>
    <name evidence="2" type="ORF">CCMP2556_LOCUS13458</name>
</gene>
<organism evidence="2 3">
    <name type="scientific">Durusdinium trenchii</name>
    <dbReference type="NCBI Taxonomy" id="1381693"/>
    <lineage>
        <taxon>Eukaryota</taxon>
        <taxon>Sar</taxon>
        <taxon>Alveolata</taxon>
        <taxon>Dinophyceae</taxon>
        <taxon>Suessiales</taxon>
        <taxon>Symbiodiniaceae</taxon>
        <taxon>Durusdinium</taxon>
    </lineage>
</organism>
<feature type="region of interest" description="Disordered" evidence="1">
    <location>
        <begin position="348"/>
        <end position="369"/>
    </location>
</feature>
<accession>A0ABP0JY39</accession>
<name>A0ABP0JY39_9DINO</name>
<evidence type="ECO:0000313" key="3">
    <source>
        <dbReference type="Proteomes" id="UP001642484"/>
    </source>
</evidence>
<reference evidence="2 3" key="1">
    <citation type="submission" date="2024-02" db="EMBL/GenBank/DDBJ databases">
        <authorList>
            <person name="Chen Y."/>
            <person name="Shah S."/>
            <person name="Dougan E. K."/>
            <person name="Thang M."/>
            <person name="Chan C."/>
        </authorList>
    </citation>
    <scope>NUCLEOTIDE SEQUENCE [LARGE SCALE GENOMIC DNA]</scope>
</reference>
<comment type="caution">
    <text evidence="2">The sequence shown here is derived from an EMBL/GenBank/DDBJ whole genome shotgun (WGS) entry which is preliminary data.</text>
</comment>
<dbReference type="Proteomes" id="UP001642484">
    <property type="component" value="Unassembled WGS sequence"/>
</dbReference>
<protein>
    <submittedName>
        <fullName evidence="2">Uncharacterized protein</fullName>
    </submittedName>
</protein>
<dbReference type="EMBL" id="CAXAMN010006714">
    <property type="protein sequence ID" value="CAK9018894.1"/>
    <property type="molecule type" value="Genomic_DNA"/>
</dbReference>
<sequence>MGLILTEGFRTNAEVLAGVERLAVLLPDSAFLETPQDTLPTLPGKGIRALDISLDDLTTEFKTSLTAVYVTASAYKTVRDIVWANRGITLGSVKTRRAPNAFNFLRQIDILAKGGFDGGSFTEWENTTRIQKAFQIGSREAAAVSNLKDKVPPTVVAQLREDIRPRGMNKWISHEILARDLFNRGFSSGVWLFLERLKGDWDRQVSKTCWTVKEALTLHAVTGAFIFLRNALQAKVPHADFTACIGDINDQTVVSAVESRAQKEIDEKNVEMAEKVSQARLEQIKVHFKQDMETLKQRMPTAEYCEMGRAVVQRLCEVPPTRPKVVYFGLLFGSEGKDSEQALQEKVYKSWDSDPNGPPTTRRRDPVPEPTLQILGWSEQRPFFPESLLQKFQTGTAAHKEVLEMKAALEASFPSAVAVTRDGRSTTVVPRAVGRPDYTIEGGTTPIDPAQAVDLDLIPAASFTEPRLLSVDGSRTKPALFLTTTFQLYIGNTTSEEVTFSACELCGFNVGAYEQKIVAGVGEHEANGLPFRLPNDLALVLTKDRKVLALSDYLHQCATVHGVAEAADGADPVAVPYRYNVSATPSGKCNVFRPTALADGAAPRSIWCLLC</sequence>